<dbReference type="GO" id="GO:0005545">
    <property type="term" value="F:1-phosphatidylinositol binding"/>
    <property type="evidence" value="ECO:0007669"/>
    <property type="project" value="TreeGrafter"/>
</dbReference>
<dbReference type="OrthoDB" id="44015at2759"/>
<dbReference type="GO" id="GO:0005905">
    <property type="term" value="C:clathrin-coated pit"/>
    <property type="evidence" value="ECO:0007669"/>
    <property type="project" value="TreeGrafter"/>
</dbReference>
<feature type="chain" id="PRO_5032574156" description="AP180 N-terminal homology (ANTH) domain-containing protein" evidence="2">
    <location>
        <begin position="20"/>
        <end position="587"/>
    </location>
</feature>
<dbReference type="SUPFAM" id="SSF48464">
    <property type="entry name" value="ENTH/VHS domain"/>
    <property type="match status" value="1"/>
</dbReference>
<feature type="compositionally biased region" description="Acidic residues" evidence="1">
    <location>
        <begin position="528"/>
        <end position="587"/>
    </location>
</feature>
<evidence type="ECO:0000256" key="1">
    <source>
        <dbReference type="SAM" id="MobiDB-lite"/>
    </source>
</evidence>
<feature type="signal peptide" evidence="2">
    <location>
        <begin position="1"/>
        <end position="19"/>
    </location>
</feature>
<dbReference type="GO" id="GO:0000149">
    <property type="term" value="F:SNARE binding"/>
    <property type="evidence" value="ECO:0007669"/>
    <property type="project" value="TreeGrafter"/>
</dbReference>
<dbReference type="InterPro" id="IPR011417">
    <property type="entry name" value="ANTH_dom"/>
</dbReference>
<keyword evidence="5" id="KW-1185">Reference proteome</keyword>
<dbReference type="Gene3D" id="1.25.40.90">
    <property type="match status" value="1"/>
</dbReference>
<feature type="compositionally biased region" description="Basic and acidic residues" evidence="1">
    <location>
        <begin position="43"/>
        <end position="54"/>
    </location>
</feature>
<gene>
    <name evidence="4" type="ORF">JKP88DRAFT_265815</name>
</gene>
<dbReference type="PANTHER" id="PTHR22951">
    <property type="entry name" value="CLATHRIN ASSEMBLY PROTEIN"/>
    <property type="match status" value="1"/>
</dbReference>
<feature type="compositionally biased region" description="Acidic residues" evidence="1">
    <location>
        <begin position="68"/>
        <end position="80"/>
    </location>
</feature>
<dbReference type="GO" id="GO:0048268">
    <property type="term" value="P:clathrin coat assembly"/>
    <property type="evidence" value="ECO:0007669"/>
    <property type="project" value="InterPro"/>
</dbReference>
<dbReference type="GO" id="GO:0005546">
    <property type="term" value="F:phosphatidylinositol-4,5-bisphosphate binding"/>
    <property type="evidence" value="ECO:0007669"/>
    <property type="project" value="TreeGrafter"/>
</dbReference>
<dbReference type="GO" id="GO:0032050">
    <property type="term" value="F:clathrin heavy chain binding"/>
    <property type="evidence" value="ECO:0007669"/>
    <property type="project" value="TreeGrafter"/>
</dbReference>
<sequence>MRTRLLLVAIAAACMLAGSDLLVEAAKARGRDAGASAARSSRRGGDDKAARRGDVGSSRARPARRDFDDYDEDEEDDYDVQDVRGSRRGGYGKGALVPARRGKGRGPPAKSSLLSGLASSVLEKASSMQEASKGKAMEWRKIVKGKVSSQFERFMLQLTWPDDVPVDPVFTTDMMHYLDTADDYPDEMAPTNPYRRTLRKLWARMSEKDYRRTLRKLWARMSEKDYRTVLKSLMLVHHMGIDLGPDASMRARTHILRMRKEVNSKKGNEMYFQLQRIMDVNAVGEPFVPFIKAYASYAFKRATMFVGGLKVVSQTLKAKKTQEGTAVELLQTIDAMLNQGLNVKLLQTIDAMLNQGLNVKLLQTIDAMLNQGLNVKVDRKELVTDLTRAALQYTAGDMLELWRVYAAGVQRLAEGGFAGAGGKGAKDGKQRLLSGYASTRSAVSAYLDQCKKMKLVRDLSKFEDNQVSDAALEQCLAPAEPERPASKASKGSKAAAAAAAAPAAAAKAPAKAAARTPKPAPAPVVVDESSEETEESEEGDEEEQEGESEEEEEDEEADEEAESEYDEEEDEEDEDEYDSEYDSYEDE</sequence>
<dbReference type="InterPro" id="IPR045192">
    <property type="entry name" value="AP180-like"/>
</dbReference>
<evidence type="ECO:0000256" key="2">
    <source>
        <dbReference type="SAM" id="SignalP"/>
    </source>
</evidence>
<dbReference type="PANTHER" id="PTHR22951:SF5">
    <property type="entry name" value="PHOSPHATIDYLINOSITOL-BINDING CLATHRIN ASSEMBLY PROTEIN LAP"/>
    <property type="match status" value="1"/>
</dbReference>
<evidence type="ECO:0000259" key="3">
    <source>
        <dbReference type="Pfam" id="PF07651"/>
    </source>
</evidence>
<reference evidence="4" key="1">
    <citation type="submission" date="2021-02" db="EMBL/GenBank/DDBJ databases">
        <title>First Annotated Genome of the Yellow-green Alga Tribonema minus.</title>
        <authorList>
            <person name="Mahan K.M."/>
        </authorList>
    </citation>
    <scope>NUCLEOTIDE SEQUENCE</scope>
    <source>
        <strain evidence="4">UTEX B ZZ1240</strain>
    </source>
</reference>
<evidence type="ECO:0000313" key="5">
    <source>
        <dbReference type="Proteomes" id="UP000664859"/>
    </source>
</evidence>
<dbReference type="AlphaFoldDB" id="A0A835YKQ2"/>
<accession>A0A835YKQ2</accession>
<organism evidence="4 5">
    <name type="scientific">Tribonema minus</name>
    <dbReference type="NCBI Taxonomy" id="303371"/>
    <lineage>
        <taxon>Eukaryota</taxon>
        <taxon>Sar</taxon>
        <taxon>Stramenopiles</taxon>
        <taxon>Ochrophyta</taxon>
        <taxon>PX clade</taxon>
        <taxon>Xanthophyceae</taxon>
        <taxon>Tribonematales</taxon>
        <taxon>Tribonemataceae</taxon>
        <taxon>Tribonema</taxon>
    </lineage>
</organism>
<dbReference type="GO" id="GO:0006900">
    <property type="term" value="P:vesicle budding from membrane"/>
    <property type="evidence" value="ECO:0007669"/>
    <property type="project" value="TreeGrafter"/>
</dbReference>
<comment type="caution">
    <text evidence="4">The sequence shown here is derived from an EMBL/GenBank/DDBJ whole genome shotgun (WGS) entry which is preliminary data.</text>
</comment>
<dbReference type="Pfam" id="PF07651">
    <property type="entry name" value="ANTH"/>
    <property type="match status" value="1"/>
</dbReference>
<dbReference type="GO" id="GO:0030136">
    <property type="term" value="C:clathrin-coated vesicle"/>
    <property type="evidence" value="ECO:0007669"/>
    <property type="project" value="TreeGrafter"/>
</dbReference>
<feature type="compositionally biased region" description="Low complexity" evidence="1">
    <location>
        <begin position="506"/>
        <end position="517"/>
    </location>
</feature>
<name>A0A835YKQ2_9STRA</name>
<dbReference type="Proteomes" id="UP000664859">
    <property type="component" value="Unassembled WGS sequence"/>
</dbReference>
<protein>
    <recommendedName>
        <fullName evidence="3">AP180 N-terminal homology (ANTH) domain-containing protein</fullName>
    </recommendedName>
</protein>
<dbReference type="InterPro" id="IPR008942">
    <property type="entry name" value="ENTH_VHS"/>
</dbReference>
<proteinExistence type="predicted"/>
<feature type="domain" description="AP180 N-terminal homology (ANTH)" evidence="3">
    <location>
        <begin position="195"/>
        <end position="459"/>
    </location>
</feature>
<dbReference type="GO" id="GO:0072583">
    <property type="term" value="P:clathrin-dependent endocytosis"/>
    <property type="evidence" value="ECO:0007669"/>
    <property type="project" value="InterPro"/>
</dbReference>
<dbReference type="EMBL" id="JAFCMP010000550">
    <property type="protein sequence ID" value="KAG5175385.1"/>
    <property type="molecule type" value="Genomic_DNA"/>
</dbReference>
<feature type="region of interest" description="Disordered" evidence="1">
    <location>
        <begin position="31"/>
        <end position="113"/>
    </location>
</feature>
<evidence type="ECO:0000313" key="4">
    <source>
        <dbReference type="EMBL" id="KAG5175385.1"/>
    </source>
</evidence>
<feature type="region of interest" description="Disordered" evidence="1">
    <location>
        <begin position="506"/>
        <end position="587"/>
    </location>
</feature>
<keyword evidence="2" id="KW-0732">Signal</keyword>